<evidence type="ECO:0000256" key="6">
    <source>
        <dbReference type="ARBA" id="ARBA00023136"/>
    </source>
</evidence>
<feature type="transmembrane region" description="Helical" evidence="7">
    <location>
        <begin position="137"/>
        <end position="159"/>
    </location>
</feature>
<evidence type="ECO:0000256" key="4">
    <source>
        <dbReference type="ARBA" id="ARBA00022692"/>
    </source>
</evidence>
<evidence type="ECO:0000256" key="7">
    <source>
        <dbReference type="SAM" id="Phobius"/>
    </source>
</evidence>
<dbReference type="PANTHER" id="PTHR30086:SF15">
    <property type="entry name" value="LEUCINE EFFLUX PROTEIN"/>
    <property type="match status" value="1"/>
</dbReference>
<dbReference type="RefSeq" id="WP_123697696.1">
    <property type="nucleotide sequence ID" value="NZ_RKHJ01000001.1"/>
</dbReference>
<feature type="transmembrane region" description="Helical" evidence="7">
    <location>
        <begin position="75"/>
        <end position="96"/>
    </location>
</feature>
<feature type="transmembrane region" description="Helical" evidence="7">
    <location>
        <begin position="6"/>
        <end position="30"/>
    </location>
</feature>
<evidence type="ECO:0000256" key="5">
    <source>
        <dbReference type="ARBA" id="ARBA00022989"/>
    </source>
</evidence>
<dbReference type="PANTHER" id="PTHR30086">
    <property type="entry name" value="ARGININE EXPORTER PROTEIN ARGO"/>
    <property type="match status" value="1"/>
</dbReference>
<feature type="transmembrane region" description="Helical" evidence="7">
    <location>
        <begin position="42"/>
        <end position="63"/>
    </location>
</feature>
<dbReference type="EMBL" id="RKHJ01000001">
    <property type="protein sequence ID" value="ROR66747.1"/>
    <property type="molecule type" value="Genomic_DNA"/>
</dbReference>
<keyword evidence="3" id="KW-1003">Cell membrane</keyword>
<proteinExistence type="inferred from homology"/>
<dbReference type="InterPro" id="IPR001123">
    <property type="entry name" value="LeuE-type"/>
</dbReference>
<dbReference type="GO" id="GO:0005886">
    <property type="term" value="C:plasma membrane"/>
    <property type="evidence" value="ECO:0007669"/>
    <property type="project" value="UniProtKB-SubCell"/>
</dbReference>
<evidence type="ECO:0000313" key="8">
    <source>
        <dbReference type="EMBL" id="ROR66747.1"/>
    </source>
</evidence>
<comment type="caution">
    <text evidence="8">The sequence shown here is derived from an EMBL/GenBank/DDBJ whole genome shotgun (WGS) entry which is preliminary data.</text>
</comment>
<dbReference type="NCBIfam" id="NF008201">
    <property type="entry name" value="PRK10958.1"/>
    <property type="match status" value="1"/>
</dbReference>
<dbReference type="Proteomes" id="UP000275456">
    <property type="component" value="Unassembled WGS sequence"/>
</dbReference>
<keyword evidence="6 7" id="KW-0472">Membrane</keyword>
<gene>
    <name evidence="8" type="ORF">EDD26_2141</name>
</gene>
<organism evidence="8 9">
    <name type="scientific">Agrococcus jenensis</name>
    <dbReference type="NCBI Taxonomy" id="46353"/>
    <lineage>
        <taxon>Bacteria</taxon>
        <taxon>Bacillati</taxon>
        <taxon>Actinomycetota</taxon>
        <taxon>Actinomycetes</taxon>
        <taxon>Micrococcales</taxon>
        <taxon>Microbacteriaceae</taxon>
        <taxon>Agrococcus</taxon>
    </lineage>
</organism>
<reference evidence="8 9" key="1">
    <citation type="submission" date="2018-11" db="EMBL/GenBank/DDBJ databases">
        <title>Sequencing the genomes of 1000 actinobacteria strains.</title>
        <authorList>
            <person name="Klenk H.-P."/>
        </authorList>
    </citation>
    <scope>NUCLEOTIDE SEQUENCE [LARGE SCALE GENOMIC DNA]</scope>
    <source>
        <strain evidence="8 9">DSM 9580</strain>
    </source>
</reference>
<feature type="transmembrane region" description="Helical" evidence="7">
    <location>
        <begin position="171"/>
        <end position="192"/>
    </location>
</feature>
<evidence type="ECO:0000256" key="2">
    <source>
        <dbReference type="ARBA" id="ARBA00007928"/>
    </source>
</evidence>
<protein>
    <submittedName>
        <fullName evidence="8">Threonine/homoserine/homoserine lactone efflux protein</fullName>
    </submittedName>
</protein>
<keyword evidence="9" id="KW-1185">Reference proteome</keyword>
<evidence type="ECO:0000256" key="3">
    <source>
        <dbReference type="ARBA" id="ARBA00022475"/>
    </source>
</evidence>
<feature type="transmembrane region" description="Helical" evidence="7">
    <location>
        <begin position="204"/>
        <end position="226"/>
    </location>
</feature>
<dbReference type="GO" id="GO:0015190">
    <property type="term" value="F:L-leucine transmembrane transporter activity"/>
    <property type="evidence" value="ECO:0007669"/>
    <property type="project" value="TreeGrafter"/>
</dbReference>
<dbReference type="Pfam" id="PF01810">
    <property type="entry name" value="LysE"/>
    <property type="match status" value="1"/>
</dbReference>
<dbReference type="OrthoDB" id="9784202at2"/>
<dbReference type="PIRSF" id="PIRSF006324">
    <property type="entry name" value="LeuE"/>
    <property type="match status" value="1"/>
</dbReference>
<comment type="similarity">
    <text evidence="2">Belongs to the Rht family.</text>
</comment>
<name>A0A3N2AUN1_9MICO</name>
<dbReference type="GO" id="GO:0015820">
    <property type="term" value="P:L-leucine transport"/>
    <property type="evidence" value="ECO:0007669"/>
    <property type="project" value="TreeGrafter"/>
</dbReference>
<keyword evidence="4 7" id="KW-0812">Transmembrane</keyword>
<keyword evidence="5 7" id="KW-1133">Transmembrane helix</keyword>
<accession>A0A3N2AUN1</accession>
<dbReference type="AlphaFoldDB" id="A0A3N2AUN1"/>
<evidence type="ECO:0000256" key="1">
    <source>
        <dbReference type="ARBA" id="ARBA00004651"/>
    </source>
</evidence>
<evidence type="ECO:0000313" key="9">
    <source>
        <dbReference type="Proteomes" id="UP000275456"/>
    </source>
</evidence>
<sequence>MSLDAATLAAFTAGVVVIVLLPGANSLYVATTALRAGRRAGFRATLGVFLGDAILMVLAVLSAQALSTNPIVFRILTWAGAAYLCWLAVGLVRSAFARIAAKRRRSAEPAPTENPTHPPTAPNPIIARPRLAPFRTALVTSLLNPKAILFFASFFVQFIDPDSPTPLGDLAVLMLILELISAAYLAAVVLIGAKVGRSVQPHGWPAIVATLVAALAFVALAVRVVLP</sequence>
<comment type="subcellular location">
    <subcellularLocation>
        <location evidence="1">Cell membrane</location>
        <topology evidence="1">Multi-pass membrane protein</topology>
    </subcellularLocation>
</comment>